<gene>
    <name evidence="2" type="ORF">GCM10008956_16020</name>
</gene>
<organism evidence="2 3">
    <name type="scientific">Deinococcus arenae</name>
    <dbReference type="NCBI Taxonomy" id="1452751"/>
    <lineage>
        <taxon>Bacteria</taxon>
        <taxon>Thermotogati</taxon>
        <taxon>Deinococcota</taxon>
        <taxon>Deinococci</taxon>
        <taxon>Deinococcales</taxon>
        <taxon>Deinococcaceae</taxon>
        <taxon>Deinococcus</taxon>
    </lineage>
</organism>
<proteinExistence type="predicted"/>
<dbReference type="AlphaFoldDB" id="A0A8H9L6A9"/>
<protein>
    <submittedName>
        <fullName evidence="2">Uncharacterized protein</fullName>
    </submittedName>
</protein>
<comment type="caution">
    <text evidence="2">The sequence shown here is derived from an EMBL/GenBank/DDBJ whole genome shotgun (WGS) entry which is preliminary data.</text>
</comment>
<dbReference type="EMBL" id="BMQG01000004">
    <property type="protein sequence ID" value="GGM40363.1"/>
    <property type="molecule type" value="Genomic_DNA"/>
</dbReference>
<dbReference type="Proteomes" id="UP000600547">
    <property type="component" value="Unassembled WGS sequence"/>
</dbReference>
<evidence type="ECO:0000313" key="2">
    <source>
        <dbReference type="EMBL" id="GGM40363.1"/>
    </source>
</evidence>
<accession>A0A8H9L6A9</accession>
<evidence type="ECO:0000256" key="1">
    <source>
        <dbReference type="SAM" id="MobiDB-lite"/>
    </source>
</evidence>
<sequence>MSSVAGVVGQVVLCQRQAGGSAAPTGGVSPKDAVQDGMDGSRSHRVTLPGWTVRCMGRPVEVYSIL</sequence>
<feature type="region of interest" description="Disordered" evidence="1">
    <location>
        <begin position="19"/>
        <end position="42"/>
    </location>
</feature>
<evidence type="ECO:0000313" key="3">
    <source>
        <dbReference type="Proteomes" id="UP000600547"/>
    </source>
</evidence>
<keyword evidence="3" id="KW-1185">Reference proteome</keyword>
<name>A0A8H9L6A9_9DEIO</name>
<reference evidence="3" key="1">
    <citation type="journal article" date="2019" name="Int. J. Syst. Evol. Microbiol.">
        <title>The Global Catalogue of Microorganisms (GCM) 10K type strain sequencing project: providing services to taxonomists for standard genome sequencing and annotation.</title>
        <authorList>
            <consortium name="The Broad Institute Genomics Platform"/>
            <consortium name="The Broad Institute Genome Sequencing Center for Infectious Disease"/>
            <person name="Wu L."/>
            <person name="Ma J."/>
        </authorList>
    </citation>
    <scope>NUCLEOTIDE SEQUENCE [LARGE SCALE GENOMIC DNA]</scope>
    <source>
        <strain evidence="3">JCM 31047</strain>
    </source>
</reference>